<comment type="subunit">
    <text evidence="1">The 26S proteasome consists of a 20S proteasome core and two 19S regulatory subunits. The 20S proteasome core is a barrel-shaped complex made of 28 subunits that are arranged in four stacked rings. The two outer rings are each formed by seven alpha subunits, and the two inner rings are formed by seven beta subunits. The proteolytic activity is exerted by three beta-subunits PSMB5, PSMB6 and PSMB7.</text>
</comment>
<dbReference type="Proteomes" id="UP000550707">
    <property type="component" value="Unassembled WGS sequence"/>
</dbReference>
<evidence type="ECO:0000313" key="8">
    <source>
        <dbReference type="Proteomes" id="UP000550707"/>
    </source>
</evidence>
<dbReference type="PROSITE" id="PS00854">
    <property type="entry name" value="PROTEASOME_BETA_1"/>
    <property type="match status" value="1"/>
</dbReference>
<protein>
    <recommendedName>
        <fullName evidence="6">Proteasome subunit beta</fullName>
    </recommendedName>
</protein>
<dbReference type="InterPro" id="IPR023333">
    <property type="entry name" value="Proteasome_suB-type"/>
</dbReference>
<proteinExistence type="inferred from homology"/>
<evidence type="ECO:0000313" key="7">
    <source>
        <dbReference type="EMBL" id="KAF6444884.1"/>
    </source>
</evidence>
<sequence length="286" mass="32840">MEYLIGIQGPDYVLVASDRVAASNIVQMKDDHDKMFKMSEKILLLCVGEAGDTVQFAEYIQKNVQLYKMRNGYELSPTAAANFTRRNLADCLRSRTPYHVNLLLAGYDEHEGPALYYMDYLAALAKAPFAAHGYGAFLTLSILDRYYTPTISRERAVELLRKCLEEVSSSHGILKGLKRMFCLSVCQYCSHSSVTFFLILARRCNKYPLTRCEVAARDRVWWVISLFFLSWVTSSSMSVSQFNYFSFLVHPDQWFSNFSMYKNHLRNLFLKKSDSAPPHPLLIHLS</sequence>
<keyword evidence="4 6" id="KW-0539">Nucleus</keyword>
<dbReference type="PANTHER" id="PTHR32194">
    <property type="entry name" value="METALLOPROTEASE TLDD"/>
    <property type="match status" value="1"/>
</dbReference>
<evidence type="ECO:0000256" key="2">
    <source>
        <dbReference type="ARBA" id="ARBA00022490"/>
    </source>
</evidence>
<keyword evidence="3 6" id="KW-0647">Proteasome</keyword>
<dbReference type="InterPro" id="IPR029055">
    <property type="entry name" value="Ntn_hydrolases_N"/>
</dbReference>
<dbReference type="InterPro" id="IPR016050">
    <property type="entry name" value="Proteasome_bsu_CS"/>
</dbReference>
<dbReference type="AlphaFoldDB" id="A0A7J8FAW6"/>
<comment type="function">
    <text evidence="5">Non-catalytic component of the 20S core proteasome complex involved in the proteolytic degradation of most intracellular proteins. This complex plays numerous essential roles within the cell by associating with different regulatory particles. Associated with two 19S regulatory particles, forms the 26S proteasome and thus participates in the ATP-dependent degradation of ubiquitinated proteins. The 26S proteasome plays a key role in the maintenance of protein homeostasis by removing misfolded or damaged proteins that could impair cellular functions, and by removing proteins whose functions are no longer required. Associated with the PA200 or PA28, the 20S proteasome mediates ubiquitin-independent protein degradation. This type of proteolysis is required in several pathways including spermatogenesis (20S-PA200 complex) or generation of a subset of MHC class I-presented antigenic peptides (20S-PA28 complex).</text>
</comment>
<dbReference type="GO" id="GO:0005737">
    <property type="term" value="C:cytoplasm"/>
    <property type="evidence" value="ECO:0007669"/>
    <property type="project" value="UniProtKB-SubCell"/>
</dbReference>
<dbReference type="GO" id="GO:0005634">
    <property type="term" value="C:nucleus"/>
    <property type="evidence" value="ECO:0007669"/>
    <property type="project" value="UniProtKB-SubCell"/>
</dbReference>
<evidence type="ECO:0000256" key="1">
    <source>
        <dbReference type="ARBA" id="ARBA00011656"/>
    </source>
</evidence>
<dbReference type="EMBL" id="JACASF010000012">
    <property type="protein sequence ID" value="KAF6444884.1"/>
    <property type="molecule type" value="Genomic_DNA"/>
</dbReference>
<comment type="function">
    <text evidence="6">Component of the proteasome, a multicatalytic proteinase complex which is characterized by its ability to cleave peptides with Arg, Phe, Tyr, Leu, and Glu adjacent to the leaving group at neutral or slightly basic pH. The proteasome has an ATP-dependent proteolytic activity.</text>
</comment>
<dbReference type="InterPro" id="IPR035206">
    <property type="entry name" value="Proteasome_beta2"/>
</dbReference>
<dbReference type="InParanoid" id="A0A7J8FAW6"/>
<reference evidence="7 8" key="1">
    <citation type="journal article" date="2020" name="Nature">
        <title>Six reference-quality genomes reveal evolution of bat adaptations.</title>
        <authorList>
            <person name="Jebb D."/>
            <person name="Huang Z."/>
            <person name="Pippel M."/>
            <person name="Hughes G.M."/>
            <person name="Lavrichenko K."/>
            <person name="Devanna P."/>
            <person name="Winkler S."/>
            <person name="Jermiin L.S."/>
            <person name="Skirmuntt E.C."/>
            <person name="Katzourakis A."/>
            <person name="Burkitt-Gray L."/>
            <person name="Ray D.A."/>
            <person name="Sullivan K.A.M."/>
            <person name="Roscito J.G."/>
            <person name="Kirilenko B.M."/>
            <person name="Davalos L.M."/>
            <person name="Corthals A.P."/>
            <person name="Power M.L."/>
            <person name="Jones G."/>
            <person name="Ransome R.D."/>
            <person name="Dechmann D.K.N."/>
            <person name="Locatelli A.G."/>
            <person name="Puechmaille S.J."/>
            <person name="Fedrigo O."/>
            <person name="Jarvis E.D."/>
            <person name="Hiller M."/>
            <person name="Vernes S.C."/>
            <person name="Myers E.W."/>
            <person name="Teeling E.C."/>
        </authorList>
    </citation>
    <scope>NUCLEOTIDE SEQUENCE [LARGE SCALE GENOMIC DNA]</scope>
    <source>
        <strain evidence="7">MMolMol1</strain>
        <tissue evidence="7">Muscle</tissue>
    </source>
</reference>
<comment type="similarity">
    <text evidence="6">Belongs to the peptidase T1B family.</text>
</comment>
<dbReference type="Gene3D" id="3.60.20.10">
    <property type="entry name" value="Glutamine Phosphoribosylpyrophosphate, subunit 1, domain 1"/>
    <property type="match status" value="1"/>
</dbReference>
<dbReference type="SUPFAM" id="SSF56235">
    <property type="entry name" value="N-terminal nucleophile aminohydrolases (Ntn hydrolases)"/>
    <property type="match status" value="1"/>
</dbReference>
<dbReference type="FunCoup" id="A0A7J8FAW6">
    <property type="interactions" value="2519"/>
</dbReference>
<dbReference type="PROSITE" id="PS51476">
    <property type="entry name" value="PROTEASOME_BETA_2"/>
    <property type="match status" value="1"/>
</dbReference>
<organism evidence="7 8">
    <name type="scientific">Molossus molossus</name>
    <name type="common">Pallas' mastiff bat</name>
    <name type="synonym">Vespertilio molossus</name>
    <dbReference type="NCBI Taxonomy" id="27622"/>
    <lineage>
        <taxon>Eukaryota</taxon>
        <taxon>Metazoa</taxon>
        <taxon>Chordata</taxon>
        <taxon>Craniata</taxon>
        <taxon>Vertebrata</taxon>
        <taxon>Euteleostomi</taxon>
        <taxon>Mammalia</taxon>
        <taxon>Eutheria</taxon>
        <taxon>Laurasiatheria</taxon>
        <taxon>Chiroptera</taxon>
        <taxon>Yangochiroptera</taxon>
        <taxon>Molossidae</taxon>
        <taxon>Molossus</taxon>
    </lineage>
</organism>
<comment type="caution">
    <text evidence="7">The sequence shown here is derived from an EMBL/GenBank/DDBJ whole genome shotgun (WGS) entry which is preliminary data.</text>
</comment>
<dbReference type="CDD" id="cd03758">
    <property type="entry name" value="proteasome_beta_type_2"/>
    <property type="match status" value="1"/>
</dbReference>
<evidence type="ECO:0000256" key="5">
    <source>
        <dbReference type="ARBA" id="ARBA00049625"/>
    </source>
</evidence>
<keyword evidence="8" id="KW-1185">Reference proteome</keyword>
<gene>
    <name evidence="7" type="ORF">HJG59_014950</name>
</gene>
<dbReference type="Pfam" id="PF00227">
    <property type="entry name" value="Proteasome"/>
    <property type="match status" value="1"/>
</dbReference>
<dbReference type="GO" id="GO:0010498">
    <property type="term" value="P:proteasomal protein catabolic process"/>
    <property type="evidence" value="ECO:0007669"/>
    <property type="project" value="InterPro"/>
</dbReference>
<comment type="subunit">
    <text evidence="6">Component of the proteasome complex.</text>
</comment>
<keyword evidence="2 6" id="KW-0963">Cytoplasm</keyword>
<evidence type="ECO:0000256" key="4">
    <source>
        <dbReference type="ARBA" id="ARBA00023242"/>
    </source>
</evidence>
<name>A0A7J8FAW6_MOLMO</name>
<dbReference type="GO" id="GO:0005839">
    <property type="term" value="C:proteasome core complex"/>
    <property type="evidence" value="ECO:0007669"/>
    <property type="project" value="InterPro"/>
</dbReference>
<comment type="subcellular location">
    <subcellularLocation>
        <location evidence="6">Cytoplasm</location>
    </subcellularLocation>
    <subcellularLocation>
        <location evidence="6">Nucleus</location>
    </subcellularLocation>
</comment>
<dbReference type="FunFam" id="3.60.20.10:FF:000008">
    <property type="entry name" value="Proteasome subunit beta type-4"/>
    <property type="match status" value="1"/>
</dbReference>
<dbReference type="PANTHER" id="PTHR32194:SF2">
    <property type="entry name" value="PROTEASOME SUBUNIT BETA TYPE-1"/>
    <property type="match status" value="1"/>
</dbReference>
<dbReference type="InterPro" id="IPR001353">
    <property type="entry name" value="Proteasome_sua/b"/>
</dbReference>
<evidence type="ECO:0000256" key="6">
    <source>
        <dbReference type="RuleBase" id="RU004203"/>
    </source>
</evidence>
<evidence type="ECO:0000256" key="3">
    <source>
        <dbReference type="ARBA" id="ARBA00022942"/>
    </source>
</evidence>
<accession>A0A7J8FAW6</accession>